<name>A0A919UEK7_9ACTN</name>
<dbReference type="EMBL" id="BONQ01000187">
    <property type="protein sequence ID" value="GIG52707.1"/>
    <property type="molecule type" value="Genomic_DNA"/>
</dbReference>
<protein>
    <submittedName>
        <fullName evidence="1">Uncharacterized protein</fullName>
    </submittedName>
</protein>
<proteinExistence type="predicted"/>
<comment type="caution">
    <text evidence="1">The sequence shown here is derived from an EMBL/GenBank/DDBJ whole genome shotgun (WGS) entry which is preliminary data.</text>
</comment>
<accession>A0A919UEK7</accession>
<dbReference type="AlphaFoldDB" id="A0A919UEK7"/>
<evidence type="ECO:0000313" key="1">
    <source>
        <dbReference type="EMBL" id="GIG52707.1"/>
    </source>
</evidence>
<keyword evidence="2" id="KW-1185">Reference proteome</keyword>
<evidence type="ECO:0000313" key="2">
    <source>
        <dbReference type="Proteomes" id="UP000660611"/>
    </source>
</evidence>
<dbReference type="Proteomes" id="UP000660611">
    <property type="component" value="Unassembled WGS sequence"/>
</dbReference>
<reference evidence="1" key="1">
    <citation type="submission" date="2021-01" db="EMBL/GenBank/DDBJ databases">
        <title>Whole genome shotgun sequence of Dactylosporangium siamense NBRC 106093.</title>
        <authorList>
            <person name="Komaki H."/>
            <person name="Tamura T."/>
        </authorList>
    </citation>
    <scope>NUCLEOTIDE SEQUENCE</scope>
    <source>
        <strain evidence="1">NBRC 106093</strain>
    </source>
</reference>
<organism evidence="1 2">
    <name type="scientific">Dactylosporangium siamense</name>
    <dbReference type="NCBI Taxonomy" id="685454"/>
    <lineage>
        <taxon>Bacteria</taxon>
        <taxon>Bacillati</taxon>
        <taxon>Actinomycetota</taxon>
        <taxon>Actinomycetes</taxon>
        <taxon>Micromonosporales</taxon>
        <taxon>Micromonosporaceae</taxon>
        <taxon>Dactylosporangium</taxon>
    </lineage>
</organism>
<sequence>MTMSTITARPIRVNTDVRDAAPNASFFLIRWVGVHEPIRTLTAAKGPDFAAQGTPGATPTFPGFYGTEILTQRIVDSTKG</sequence>
<gene>
    <name evidence="1" type="ORF">Dsi01nite_107480</name>
</gene>